<evidence type="ECO:0000259" key="1">
    <source>
        <dbReference type="Pfam" id="PF13468"/>
    </source>
</evidence>
<protein>
    <recommendedName>
        <fullName evidence="1">Glyoxalase-like domain-containing protein</fullName>
    </recommendedName>
</protein>
<proteinExistence type="predicted"/>
<evidence type="ECO:0000313" key="3">
    <source>
        <dbReference type="Proteomes" id="UP000004931"/>
    </source>
</evidence>
<feature type="domain" description="Glyoxalase-like" evidence="1">
    <location>
        <begin position="5"/>
        <end position="178"/>
    </location>
</feature>
<dbReference type="Pfam" id="PF13468">
    <property type="entry name" value="Glyoxalase_3"/>
    <property type="match status" value="1"/>
</dbReference>
<dbReference type="AlphaFoldDB" id="A0YHR7"/>
<comment type="caution">
    <text evidence="2">The sequence shown here is derived from an EMBL/GenBank/DDBJ whole genome shotgun (WGS) entry which is preliminary data.</text>
</comment>
<evidence type="ECO:0000313" key="2">
    <source>
        <dbReference type="EMBL" id="EAW29613.1"/>
    </source>
</evidence>
<dbReference type="Proteomes" id="UP000004931">
    <property type="component" value="Unassembled WGS sequence"/>
</dbReference>
<dbReference type="eggNOG" id="COG0346">
    <property type="taxonomic scope" value="Bacteria"/>
</dbReference>
<dbReference type="STRING" id="247633.GP2143_12396"/>
<name>A0YHR7_9GAMM</name>
<dbReference type="InterPro" id="IPR025870">
    <property type="entry name" value="Glyoxalase-like_dom"/>
</dbReference>
<gene>
    <name evidence="2" type="ORF">GP2143_12396</name>
</gene>
<dbReference type="EMBL" id="AAVT01000022">
    <property type="protein sequence ID" value="EAW29613.1"/>
    <property type="molecule type" value="Genomic_DNA"/>
</dbReference>
<sequence>MTTALDHLVFATPDLQASTAYIENLLGIRPMAGGTHPGMGTSNALLALGGQSYLEIIGPDPKHKGFQGNRPFGINDLDEAKLVTWAAQTKGLSSFVQLLKSQGVSYGDVTAMTRKTPQGEQLNWKLTFATDKNLAGVIPFLIDWGRSSHPALRCPQGARLKRLELKHPSPLKIAAVAKALGLEAEVIECQQPGLRAIIECPNGEVALS</sequence>
<organism evidence="2 3">
    <name type="scientific">marine gamma proteobacterium HTCC2143</name>
    <dbReference type="NCBI Taxonomy" id="247633"/>
    <lineage>
        <taxon>Bacteria</taxon>
        <taxon>Pseudomonadati</taxon>
        <taxon>Pseudomonadota</taxon>
        <taxon>Gammaproteobacteria</taxon>
        <taxon>Cellvibrionales</taxon>
        <taxon>Spongiibacteraceae</taxon>
        <taxon>BD1-7 clade</taxon>
    </lineage>
</organism>
<keyword evidence="3" id="KW-1185">Reference proteome</keyword>
<reference evidence="2 3" key="1">
    <citation type="journal article" date="2010" name="J. Bacteriol.">
        <title>Genome sequence of the oligotrophic marine Gammaproteobacterium HTCC2143, isolated from the Oregon Coast.</title>
        <authorList>
            <person name="Oh H.M."/>
            <person name="Kang I."/>
            <person name="Ferriera S."/>
            <person name="Giovannoni S.J."/>
            <person name="Cho J.C."/>
        </authorList>
    </citation>
    <scope>NUCLEOTIDE SEQUENCE [LARGE SCALE GENOMIC DNA]</scope>
    <source>
        <strain evidence="2 3">HTCC2143</strain>
    </source>
</reference>
<dbReference type="Gene3D" id="3.10.180.10">
    <property type="entry name" value="2,3-Dihydroxybiphenyl 1,2-Dioxygenase, domain 1"/>
    <property type="match status" value="1"/>
</dbReference>
<dbReference type="SUPFAM" id="SSF54593">
    <property type="entry name" value="Glyoxalase/Bleomycin resistance protein/Dihydroxybiphenyl dioxygenase"/>
    <property type="match status" value="1"/>
</dbReference>
<dbReference type="OrthoDB" id="5801364at2"/>
<dbReference type="PANTHER" id="PTHR40265">
    <property type="entry name" value="BLL2707 PROTEIN"/>
    <property type="match status" value="1"/>
</dbReference>
<accession>A0YHR7</accession>
<dbReference type="InterPro" id="IPR029068">
    <property type="entry name" value="Glyas_Bleomycin-R_OHBP_Dase"/>
</dbReference>
<dbReference type="PANTHER" id="PTHR40265:SF1">
    <property type="entry name" value="GLYOXALASE-LIKE DOMAIN-CONTAINING PROTEIN"/>
    <property type="match status" value="1"/>
</dbReference>